<dbReference type="Ensembl" id="ENSHHUT00000064436.1">
    <property type="protein sequence ID" value="ENSHHUP00000062333.1"/>
    <property type="gene ID" value="ENSHHUG00000036858.1"/>
</dbReference>
<evidence type="ECO:0000256" key="1">
    <source>
        <dbReference type="ARBA" id="ARBA00022737"/>
    </source>
</evidence>
<sequence>MYYNILCSAIHRGIGSNVVLLCLLTKVALISGTCSTVGNYWPTSRQFQQLITKLAVTKEDTSLYAADQLGYVYVYDIKTYALGSERTPPRAEKYWRAHTGSITGYVQHLLIGNTLSNINKIVLHILLTPSHPFTIMSRLQIVDNDQVLLTSSIDCTVRLWSAYGEFIGTFGQRDNWSIHTPSSWKHPAVPYEILIDPLSMPAHRILEGETRVSDAINADDSEATSTEPKSNSSSKLRHPPLSFSDTDIMEEIKTSCYTEEHGKRLRHEIFKHTNKPPNHGGPKAYHTLKYFDVVDTPTTCERPDLSLAGIDPFMSSFVEQESAEFQ</sequence>
<dbReference type="InterPro" id="IPR051242">
    <property type="entry name" value="WD-EF-hand_domain"/>
</dbReference>
<evidence type="ECO:0000313" key="4">
    <source>
        <dbReference type="Proteomes" id="UP000314982"/>
    </source>
</evidence>
<feature type="compositionally biased region" description="Polar residues" evidence="2">
    <location>
        <begin position="223"/>
        <end position="234"/>
    </location>
</feature>
<dbReference type="GeneTree" id="ENSGT00940000162967"/>
<reference evidence="4" key="1">
    <citation type="submission" date="2018-06" db="EMBL/GenBank/DDBJ databases">
        <title>Genome assembly of Danube salmon.</title>
        <authorList>
            <person name="Macqueen D.J."/>
            <person name="Gundappa M.K."/>
        </authorList>
    </citation>
    <scope>NUCLEOTIDE SEQUENCE [LARGE SCALE GENOMIC DNA]</scope>
</reference>
<reference evidence="3" key="2">
    <citation type="submission" date="2025-08" db="UniProtKB">
        <authorList>
            <consortium name="Ensembl"/>
        </authorList>
    </citation>
    <scope>IDENTIFICATION</scope>
</reference>
<evidence type="ECO:0000256" key="2">
    <source>
        <dbReference type="SAM" id="MobiDB-lite"/>
    </source>
</evidence>
<keyword evidence="1" id="KW-0677">Repeat</keyword>
<dbReference type="AlphaFoldDB" id="A0A4W5PJG8"/>
<evidence type="ECO:0008006" key="5">
    <source>
        <dbReference type="Google" id="ProtNLM"/>
    </source>
</evidence>
<accession>A0A4W5PJG8</accession>
<dbReference type="SUPFAM" id="SSF50998">
    <property type="entry name" value="Quinoprotein alcohol dehydrogenase-like"/>
    <property type="match status" value="1"/>
</dbReference>
<keyword evidence="4" id="KW-1185">Reference proteome</keyword>
<dbReference type="InterPro" id="IPR015943">
    <property type="entry name" value="WD40/YVTN_repeat-like_dom_sf"/>
</dbReference>
<proteinExistence type="predicted"/>
<reference evidence="3" key="3">
    <citation type="submission" date="2025-09" db="UniProtKB">
        <authorList>
            <consortium name="Ensembl"/>
        </authorList>
    </citation>
    <scope>IDENTIFICATION</scope>
</reference>
<evidence type="ECO:0000313" key="3">
    <source>
        <dbReference type="Ensembl" id="ENSHHUP00000062333.1"/>
    </source>
</evidence>
<organism evidence="3 4">
    <name type="scientific">Hucho hucho</name>
    <name type="common">huchen</name>
    <dbReference type="NCBI Taxonomy" id="62062"/>
    <lineage>
        <taxon>Eukaryota</taxon>
        <taxon>Metazoa</taxon>
        <taxon>Chordata</taxon>
        <taxon>Craniata</taxon>
        <taxon>Vertebrata</taxon>
        <taxon>Euteleostomi</taxon>
        <taxon>Actinopterygii</taxon>
        <taxon>Neopterygii</taxon>
        <taxon>Teleostei</taxon>
        <taxon>Protacanthopterygii</taxon>
        <taxon>Salmoniformes</taxon>
        <taxon>Salmonidae</taxon>
        <taxon>Salmoninae</taxon>
        <taxon>Hucho</taxon>
    </lineage>
</organism>
<dbReference type="InterPro" id="IPR011047">
    <property type="entry name" value="Quinoprotein_ADH-like_sf"/>
</dbReference>
<dbReference type="Gene3D" id="2.130.10.10">
    <property type="entry name" value="YVTN repeat-like/Quinoprotein amine dehydrogenase"/>
    <property type="match status" value="1"/>
</dbReference>
<feature type="region of interest" description="Disordered" evidence="2">
    <location>
        <begin position="212"/>
        <end position="241"/>
    </location>
</feature>
<dbReference type="Proteomes" id="UP000314982">
    <property type="component" value="Unassembled WGS sequence"/>
</dbReference>
<dbReference type="PANTHER" id="PTHR44324">
    <property type="entry name" value="WD40 REPEAT DOMAIN 95"/>
    <property type="match status" value="1"/>
</dbReference>
<protein>
    <recommendedName>
        <fullName evidence="5">WD repeat domain 49</fullName>
    </recommendedName>
</protein>
<name>A0A4W5PJG8_9TELE</name>
<dbReference type="PANTHER" id="PTHR44324:SF4">
    <property type="entry name" value="WD40 REPEAT DOMAIN 95"/>
    <property type="match status" value="1"/>
</dbReference>